<feature type="transmembrane region" description="Helical" evidence="1">
    <location>
        <begin position="70"/>
        <end position="87"/>
    </location>
</feature>
<feature type="transmembrane region" description="Helical" evidence="1">
    <location>
        <begin position="35"/>
        <end position="58"/>
    </location>
</feature>
<organism evidence="2 3">
    <name type="scientific">Halobacillus alkaliphilus</name>
    <dbReference type="NCBI Taxonomy" id="396056"/>
    <lineage>
        <taxon>Bacteria</taxon>
        <taxon>Bacillati</taxon>
        <taxon>Bacillota</taxon>
        <taxon>Bacilli</taxon>
        <taxon>Bacillales</taxon>
        <taxon>Bacillaceae</taxon>
        <taxon>Halobacillus</taxon>
    </lineage>
</organism>
<evidence type="ECO:0000256" key="1">
    <source>
        <dbReference type="SAM" id="Phobius"/>
    </source>
</evidence>
<proteinExistence type="predicted"/>
<dbReference type="Proteomes" id="UP000198897">
    <property type="component" value="Unassembled WGS sequence"/>
</dbReference>
<dbReference type="AlphaFoldDB" id="A0A1I2L029"/>
<protein>
    <submittedName>
        <fullName evidence="2">Uncharacterized protein</fullName>
    </submittedName>
</protein>
<sequence length="186" mass="21694">MEEHLNELEKLKGKAEKSRQANFSISLRNELKRDLLHYTILLLSSFVALLTFADFKIFLPLLPNIVEVEFKLFVGICASLVFFLTLTEEFMKWGEKSQQHDQTGKLLTSFIRDCDSLLKKDNVTDEEVKHVRARYILINETSPSIPDKVFLKSKREYLLKKEISKRLDKEPHKSIRAIKREIKKGG</sequence>
<reference evidence="3" key="1">
    <citation type="submission" date="2016-10" db="EMBL/GenBank/DDBJ databases">
        <authorList>
            <person name="Varghese N."/>
            <person name="Submissions S."/>
        </authorList>
    </citation>
    <scope>NUCLEOTIDE SEQUENCE [LARGE SCALE GENOMIC DNA]</scope>
    <source>
        <strain evidence="3">FP5</strain>
    </source>
</reference>
<gene>
    <name evidence="2" type="ORF">SAMN05216353_10710</name>
</gene>
<name>A0A1I2L029_9BACI</name>
<evidence type="ECO:0000313" key="3">
    <source>
        <dbReference type="Proteomes" id="UP000198897"/>
    </source>
</evidence>
<keyword evidence="1" id="KW-0472">Membrane</keyword>
<dbReference type="EMBL" id="FOOG01000007">
    <property type="protein sequence ID" value="SFF72555.1"/>
    <property type="molecule type" value="Genomic_DNA"/>
</dbReference>
<dbReference type="OrthoDB" id="2967317at2"/>
<keyword evidence="3" id="KW-1185">Reference proteome</keyword>
<keyword evidence="1" id="KW-1133">Transmembrane helix</keyword>
<accession>A0A1I2L029</accession>
<dbReference type="RefSeq" id="WP_089751078.1">
    <property type="nucleotide sequence ID" value="NZ_FOOG01000007.1"/>
</dbReference>
<keyword evidence="1" id="KW-0812">Transmembrane</keyword>
<evidence type="ECO:0000313" key="2">
    <source>
        <dbReference type="EMBL" id="SFF72555.1"/>
    </source>
</evidence>